<name>A0A494WTK7_9FIRM</name>
<dbReference type="RefSeq" id="WP_121450559.1">
    <property type="nucleotide sequence ID" value="NZ_RBWE01000001.1"/>
</dbReference>
<sequence length="68" mass="7769">MVRLRVAIFVQKMLEGEAPTIYVDREGARSMNFKKGVDNKFSLTYNLNRGRYRGVSKEARAPSKGGFR</sequence>
<dbReference type="Proteomes" id="UP000271256">
    <property type="component" value="Unassembled WGS sequence"/>
</dbReference>
<accession>A0A494WTK7</accession>
<dbReference type="AlphaFoldDB" id="A0A494WTK7"/>
<keyword evidence="2" id="KW-1185">Reference proteome</keyword>
<proteinExistence type="predicted"/>
<dbReference type="EMBL" id="RBWE01000001">
    <property type="protein sequence ID" value="RKO66113.1"/>
    <property type="molecule type" value="Genomic_DNA"/>
</dbReference>
<organism evidence="1 2">
    <name type="scientific">Desulfofundulus salinus</name>
    <dbReference type="NCBI Taxonomy" id="2419843"/>
    <lineage>
        <taxon>Bacteria</taxon>
        <taxon>Bacillati</taxon>
        <taxon>Bacillota</taxon>
        <taxon>Clostridia</taxon>
        <taxon>Eubacteriales</taxon>
        <taxon>Peptococcaceae</taxon>
        <taxon>Desulfofundulus</taxon>
    </lineage>
</organism>
<reference evidence="1 2" key="1">
    <citation type="submission" date="2018-10" db="EMBL/GenBank/DDBJ databases">
        <authorList>
            <person name="Grouzdev D.S."/>
            <person name="Krutkina M.S."/>
            <person name="Tourova T.P."/>
            <person name="Nazina T.N."/>
        </authorList>
    </citation>
    <scope>NUCLEOTIDE SEQUENCE [LARGE SCALE GENOMIC DNA]</scope>
    <source>
        <strain evidence="1 2">435</strain>
    </source>
</reference>
<comment type="caution">
    <text evidence="1">The sequence shown here is derived from an EMBL/GenBank/DDBJ whole genome shotgun (WGS) entry which is preliminary data.</text>
</comment>
<gene>
    <name evidence="1" type="ORF">D7024_03575</name>
</gene>
<evidence type="ECO:0000313" key="1">
    <source>
        <dbReference type="EMBL" id="RKO66113.1"/>
    </source>
</evidence>
<evidence type="ECO:0000313" key="2">
    <source>
        <dbReference type="Proteomes" id="UP000271256"/>
    </source>
</evidence>
<protein>
    <submittedName>
        <fullName evidence="1">Uncharacterized protein</fullName>
    </submittedName>
</protein>